<dbReference type="KEGG" id="csil:CBE74_03605"/>
<gene>
    <name evidence="1" type="ORF">CBE74_03605</name>
</gene>
<protein>
    <submittedName>
        <fullName evidence="1">Uncharacterized protein</fullName>
    </submittedName>
</protein>
<reference evidence="1 2" key="3">
    <citation type="journal article" date="2020" name="Int. J. Syst. Evol. Microbiol.">
        <title>Corynebacterium silvaticum sp. nov., a unique group of NTTB corynebacteria in wild boar and roe deer.</title>
        <authorList>
            <person name="Dangel A."/>
            <person name="Berger A."/>
            <person name="Rau J."/>
            <person name="Eisenberg T."/>
            <person name="Kampfer P."/>
            <person name="Margos G."/>
            <person name="Contzen M."/>
            <person name="Busse H.J."/>
            <person name="Konrad R."/>
            <person name="Peters M."/>
            <person name="Sting R."/>
            <person name="Sing A."/>
        </authorList>
    </citation>
    <scope>NUCLEOTIDE SEQUENCE [LARGE SCALE GENOMIC DNA]</scope>
    <source>
        <strain evidence="1 2">PO100/5</strain>
    </source>
</reference>
<reference evidence="1 2" key="2">
    <citation type="journal article" date="2020" name="Antonie Van Leeuwenhoek">
        <title>Phylogenomic characterisation of a novel corynebacterial species pathogenic to animals.</title>
        <authorList>
            <person name="Moller J."/>
            <person name="Musella L."/>
            <person name="Melnikov V."/>
            <person name="Geissdorfer W."/>
            <person name="Burkovski A."/>
            <person name="Sangal V."/>
        </authorList>
    </citation>
    <scope>NUCLEOTIDE SEQUENCE [LARGE SCALE GENOMIC DNA]</scope>
    <source>
        <strain evidence="1 2">PO100/5</strain>
    </source>
</reference>
<dbReference type="Proteomes" id="UP000195652">
    <property type="component" value="Chromosome"/>
</dbReference>
<evidence type="ECO:0000313" key="2">
    <source>
        <dbReference type="Proteomes" id="UP000195652"/>
    </source>
</evidence>
<name>A0A7Y4LHR2_9CORY</name>
<accession>A0A7Y4LHR2</accession>
<organism evidence="1 2">
    <name type="scientific">Corynebacterium silvaticum</name>
    <dbReference type="NCBI Taxonomy" id="2320431"/>
    <lineage>
        <taxon>Bacteria</taxon>
        <taxon>Bacillati</taxon>
        <taxon>Actinomycetota</taxon>
        <taxon>Actinomycetes</taxon>
        <taxon>Mycobacteriales</taxon>
        <taxon>Corynebacteriaceae</taxon>
        <taxon>Corynebacterium</taxon>
    </lineage>
</organism>
<dbReference type="EMBL" id="CP021417">
    <property type="protein sequence ID" value="ARU45739.1"/>
    <property type="molecule type" value="Genomic_DNA"/>
</dbReference>
<dbReference type="GeneID" id="75007360"/>
<evidence type="ECO:0000313" key="1">
    <source>
        <dbReference type="EMBL" id="ARU45739.1"/>
    </source>
</evidence>
<sequence length="139" mass="14890">MATTTIPATDPTRSATVSIGGEEFELVLTTRATRVIAERYGGLEHLGEALETSSDLGTTLGEVIWLITLLANQSVQIHNLRHPDSTRPELTEETVELLTVPADLADYRGAIAEALQRGTRRAITTEAPKEPAATPAKDG</sequence>
<keyword evidence="2" id="KW-1185">Reference proteome</keyword>
<reference evidence="1 2" key="4">
    <citation type="journal article" date="2020" name="PLoS ONE">
        <title>Taxonomic classification of strain PO100/5 shows a broader geographic distribution and genetic markers of the recently described Corynebacterium silvaticum.</title>
        <authorList>
            <person name="Viana M.V.C."/>
            <person name="Profeta R."/>
            <person name="da Silva A.L."/>
            <person name="Hurtado R."/>
            <person name="Cerqueira J.C."/>
            <person name="Ribeiro B.F.S."/>
            <person name="Almeida M.O."/>
            <person name="Morais-Rodrigues F."/>
            <person name="Soares S.C."/>
            <person name="Oliveira M."/>
            <person name="Tavares L."/>
            <person name="Figueiredo H."/>
            <person name="Wattam A.R."/>
            <person name="Barh D."/>
            <person name="Ghosh P."/>
            <person name="Silva A."/>
            <person name="Azevedo V."/>
        </authorList>
    </citation>
    <scope>NUCLEOTIDE SEQUENCE [LARGE SCALE GENOMIC DNA]</scope>
    <source>
        <strain evidence="1 2">PO100/5</strain>
    </source>
</reference>
<reference evidence="1 2" key="1">
    <citation type="journal article" date="2014" name="BMC Vet. Res.">
        <title>First report of Corynebacterium pseudotuberculosis from caseous lymphadenitis lesions in Black Alentejano pig (Sus scrofa domesticus).</title>
        <authorList>
            <person name="Oliveira M."/>
            <person name="Barroco C."/>
            <person name="Mottola C."/>
            <person name="Santos R."/>
            <person name="Lemsaddek A."/>
            <person name="Tavares L."/>
            <person name="Semedo-Lemsaddek T."/>
        </authorList>
    </citation>
    <scope>NUCLEOTIDE SEQUENCE [LARGE SCALE GENOMIC DNA]</scope>
    <source>
        <strain evidence="1 2">PO100/5</strain>
    </source>
</reference>
<dbReference type="RefSeq" id="WP_087453578.1">
    <property type="nucleotide sequence ID" value="NZ_CP021417.2"/>
</dbReference>
<proteinExistence type="predicted"/>
<dbReference type="AlphaFoldDB" id="A0A7Y4LHR2"/>